<name>A0ABD1EPI9_HYPHA</name>
<protein>
    <submittedName>
        <fullName evidence="1">Uncharacterized protein</fullName>
    </submittedName>
</protein>
<sequence>MIRNVGHTFADTFEQVQTSLIIISGGGEFLRANCALNTTSVFPKNISVSFVKPIRSLQDLIIGEPKEIAYAKSVKGKYAQQILLDLDDCVIFLPQRVTDALTPHIDALKGHRIVVRGTRKFGNHETADFEFLEPL</sequence>
<comment type="caution">
    <text evidence="1">The sequence shown here is derived from an EMBL/GenBank/DDBJ whole genome shotgun (WGS) entry which is preliminary data.</text>
</comment>
<proteinExistence type="predicted"/>
<keyword evidence="2" id="KW-1185">Reference proteome</keyword>
<dbReference type="AlphaFoldDB" id="A0ABD1EPI9"/>
<accession>A0ABD1EPI9</accession>
<dbReference type="EMBL" id="JBDJPC010000006">
    <property type="protein sequence ID" value="KAL1498413.1"/>
    <property type="molecule type" value="Genomic_DNA"/>
</dbReference>
<reference evidence="1 2" key="1">
    <citation type="submission" date="2024-05" db="EMBL/GenBank/DDBJ databases">
        <title>Genetic variation in Jamaican populations of the coffee berry borer (Hypothenemus hampei).</title>
        <authorList>
            <person name="Errbii M."/>
            <person name="Myrie A."/>
        </authorList>
    </citation>
    <scope>NUCLEOTIDE SEQUENCE [LARGE SCALE GENOMIC DNA]</scope>
    <source>
        <strain evidence="1">JA-Hopewell-2020-01-JO</strain>
        <tissue evidence="1">Whole body</tissue>
    </source>
</reference>
<dbReference type="Proteomes" id="UP001566132">
    <property type="component" value="Unassembled WGS sequence"/>
</dbReference>
<organism evidence="1 2">
    <name type="scientific">Hypothenemus hampei</name>
    <name type="common">Coffee berry borer</name>
    <dbReference type="NCBI Taxonomy" id="57062"/>
    <lineage>
        <taxon>Eukaryota</taxon>
        <taxon>Metazoa</taxon>
        <taxon>Ecdysozoa</taxon>
        <taxon>Arthropoda</taxon>
        <taxon>Hexapoda</taxon>
        <taxon>Insecta</taxon>
        <taxon>Pterygota</taxon>
        <taxon>Neoptera</taxon>
        <taxon>Endopterygota</taxon>
        <taxon>Coleoptera</taxon>
        <taxon>Polyphaga</taxon>
        <taxon>Cucujiformia</taxon>
        <taxon>Curculionidae</taxon>
        <taxon>Scolytinae</taxon>
        <taxon>Hypothenemus</taxon>
    </lineage>
</organism>
<gene>
    <name evidence="1" type="ORF">ABEB36_009219</name>
</gene>
<evidence type="ECO:0000313" key="1">
    <source>
        <dbReference type="EMBL" id="KAL1498413.1"/>
    </source>
</evidence>
<evidence type="ECO:0000313" key="2">
    <source>
        <dbReference type="Proteomes" id="UP001566132"/>
    </source>
</evidence>